<keyword evidence="5" id="KW-0675">Receptor</keyword>
<keyword evidence="3" id="KW-0812">Transmembrane</keyword>
<proteinExistence type="predicted"/>
<keyword evidence="6" id="KW-1185">Reference proteome</keyword>
<gene>
    <name evidence="5" type="ORF">DB32_006609</name>
</gene>
<dbReference type="InterPro" id="IPR019734">
    <property type="entry name" value="TPR_rpt"/>
</dbReference>
<sequence length="487" mass="52351">MLGTSAGWVPAARAQERSSIETARAHMEQGQAYYLQGRFGEAAAEFEAAYEAEPFSAFLYNAAVAYENAGDLSRALDYFRSYLQRDPSASDRDAVEQRVARLTAELERRRAAAEAAPPPTEEGAPPAEGTPPAETAAPAVEAAPPPAALPEDFKSLVSVRTDPEGATISITQEGREVARGSSPFSYTLDQGRYHVRIEHPDFNVAEQDVTVEPGKVYVVIVNLSQGEFLGYLRVVSDVPGAQVFVDDREAGPRGRTPFEGPVPVGAHHVWIERAGYETVEQDVEVGVGEEREVRVELQRVAFGRVRVIGNVRGARVRVDGELVGTVPFEGQVPAGEHVLRVESDGMKAFEQRIAVARGQLTPVRVRLRPDVGRGGAWVASTFAVLLAGGGVALAFVAEDLRATLERERDAGTLATNDERLDHGLYYTIGADTAFGLALIVGAVGLYYLLYDPLPPSEGTVLEARDWALAPMVDPRTGTIGAAAGGRF</sequence>
<evidence type="ECO:0000313" key="6">
    <source>
        <dbReference type="Proteomes" id="UP000034883"/>
    </source>
</evidence>
<evidence type="ECO:0000256" key="2">
    <source>
        <dbReference type="SAM" id="MobiDB-lite"/>
    </source>
</evidence>
<dbReference type="PANTHER" id="PTHR36194:SF1">
    <property type="entry name" value="S-LAYER-LIKE PROTEIN"/>
    <property type="match status" value="1"/>
</dbReference>
<dbReference type="KEGG" id="samy:DB32_006609"/>
<evidence type="ECO:0000259" key="4">
    <source>
        <dbReference type="Pfam" id="PF08308"/>
    </source>
</evidence>
<keyword evidence="3" id="KW-0472">Membrane</keyword>
<organism evidence="5 6">
    <name type="scientific">Sandaracinus amylolyticus</name>
    <dbReference type="NCBI Taxonomy" id="927083"/>
    <lineage>
        <taxon>Bacteria</taxon>
        <taxon>Pseudomonadati</taxon>
        <taxon>Myxococcota</taxon>
        <taxon>Polyangia</taxon>
        <taxon>Polyangiales</taxon>
        <taxon>Sandaracinaceae</taxon>
        <taxon>Sandaracinus</taxon>
    </lineage>
</organism>
<accession>A0A0F6YL52</accession>
<feature type="domain" description="PEGA" evidence="4">
    <location>
        <begin position="230"/>
        <end position="299"/>
    </location>
</feature>
<dbReference type="SMART" id="SM00028">
    <property type="entry name" value="TPR"/>
    <property type="match status" value="2"/>
</dbReference>
<dbReference type="SUPFAM" id="SSF48452">
    <property type="entry name" value="TPR-like"/>
    <property type="match status" value="1"/>
</dbReference>
<evidence type="ECO:0000256" key="3">
    <source>
        <dbReference type="SAM" id="Phobius"/>
    </source>
</evidence>
<dbReference type="EMBL" id="CP011125">
    <property type="protein sequence ID" value="AKF09460.1"/>
    <property type="molecule type" value="Genomic_DNA"/>
</dbReference>
<protein>
    <submittedName>
        <fullName evidence="5">TonB-dependent receptor</fullName>
    </submittedName>
</protein>
<dbReference type="Pfam" id="PF08308">
    <property type="entry name" value="PEGA"/>
    <property type="match status" value="3"/>
</dbReference>
<feature type="repeat" description="TPR" evidence="1">
    <location>
        <begin position="23"/>
        <end position="56"/>
    </location>
</feature>
<keyword evidence="1" id="KW-0802">TPR repeat</keyword>
<dbReference type="PANTHER" id="PTHR36194">
    <property type="entry name" value="S-LAYER-LIKE PROTEIN"/>
    <property type="match status" value="1"/>
</dbReference>
<dbReference type="PROSITE" id="PS50005">
    <property type="entry name" value="TPR"/>
    <property type="match status" value="1"/>
</dbReference>
<feature type="transmembrane region" description="Helical" evidence="3">
    <location>
        <begin position="424"/>
        <end position="449"/>
    </location>
</feature>
<dbReference type="Proteomes" id="UP000034883">
    <property type="component" value="Chromosome"/>
</dbReference>
<keyword evidence="3" id="KW-1133">Transmembrane helix</keyword>
<evidence type="ECO:0000256" key="1">
    <source>
        <dbReference type="PROSITE-ProRule" id="PRU00339"/>
    </source>
</evidence>
<evidence type="ECO:0000313" key="5">
    <source>
        <dbReference type="EMBL" id="AKF09460.1"/>
    </source>
</evidence>
<feature type="compositionally biased region" description="Low complexity" evidence="2">
    <location>
        <begin position="121"/>
        <end position="142"/>
    </location>
</feature>
<feature type="transmembrane region" description="Helical" evidence="3">
    <location>
        <begin position="374"/>
        <end position="396"/>
    </location>
</feature>
<dbReference type="Gene3D" id="1.25.40.10">
    <property type="entry name" value="Tetratricopeptide repeat domain"/>
    <property type="match status" value="1"/>
</dbReference>
<dbReference type="InterPro" id="IPR011990">
    <property type="entry name" value="TPR-like_helical_dom_sf"/>
</dbReference>
<name>A0A0F6YL52_9BACT</name>
<feature type="domain" description="PEGA" evidence="4">
    <location>
        <begin position="303"/>
        <end position="369"/>
    </location>
</feature>
<feature type="region of interest" description="Disordered" evidence="2">
    <location>
        <begin position="107"/>
        <end position="147"/>
    </location>
</feature>
<dbReference type="STRING" id="927083.DB32_006609"/>
<dbReference type="AlphaFoldDB" id="A0A0F6YL52"/>
<feature type="domain" description="PEGA" evidence="4">
    <location>
        <begin position="156"/>
        <end position="225"/>
    </location>
</feature>
<dbReference type="Pfam" id="PF13432">
    <property type="entry name" value="TPR_16"/>
    <property type="match status" value="1"/>
</dbReference>
<dbReference type="InterPro" id="IPR013229">
    <property type="entry name" value="PEGA"/>
</dbReference>
<reference evidence="5 6" key="1">
    <citation type="submission" date="2015-03" db="EMBL/GenBank/DDBJ databases">
        <title>Genome assembly of Sandaracinus amylolyticus DSM 53668.</title>
        <authorList>
            <person name="Sharma G."/>
            <person name="Subramanian S."/>
        </authorList>
    </citation>
    <scope>NUCLEOTIDE SEQUENCE [LARGE SCALE GENOMIC DNA]</scope>
    <source>
        <strain evidence="5 6">DSM 53668</strain>
    </source>
</reference>